<name>A0A174VTW9_9FIRM</name>
<feature type="signal peptide" evidence="1">
    <location>
        <begin position="1"/>
        <end position="25"/>
    </location>
</feature>
<evidence type="ECO:0000313" key="2">
    <source>
        <dbReference type="EMBL" id="CUQ36846.1"/>
    </source>
</evidence>
<gene>
    <name evidence="2" type="ORF">ERS852569_03428</name>
</gene>
<accession>A0A174VTW9</accession>
<dbReference type="AlphaFoldDB" id="A0A174VTW9"/>
<sequence length="241" mass="27387">MKKIRFVLCSLLAFLLIATSIPVVTEAAAKPVCQKATTLHYQYNASGTVTMESLYIGNLSRSAKVFGIRSSNKNIQAKVNGLCYNAIWIDRKNSSHHIKDGEKTTISFKVKQNGKTYKLSSRITFKRFDQVFKSFKIGNKEYASDFAGYWGTEAQIKGKTAKIQVAPAAGYKIDKIVAYYWHGGENDESKKIKNGSKVALKDLMFIYVYYHPVKTPAYFNIKNMENPKMSPFNYEFHIRVK</sequence>
<organism evidence="2 3">
    <name type="scientific">Blautia obeum</name>
    <dbReference type="NCBI Taxonomy" id="40520"/>
    <lineage>
        <taxon>Bacteria</taxon>
        <taxon>Bacillati</taxon>
        <taxon>Bacillota</taxon>
        <taxon>Clostridia</taxon>
        <taxon>Lachnospirales</taxon>
        <taxon>Lachnospiraceae</taxon>
        <taxon>Blautia</taxon>
    </lineage>
</organism>
<dbReference type="Proteomes" id="UP000095762">
    <property type="component" value="Unassembled WGS sequence"/>
</dbReference>
<feature type="chain" id="PRO_5039331294" evidence="1">
    <location>
        <begin position="26"/>
        <end position="241"/>
    </location>
</feature>
<dbReference type="EMBL" id="CZBP01000037">
    <property type="protein sequence ID" value="CUQ36846.1"/>
    <property type="molecule type" value="Genomic_DNA"/>
</dbReference>
<reference evidence="2 3" key="1">
    <citation type="submission" date="2015-09" db="EMBL/GenBank/DDBJ databases">
        <authorList>
            <consortium name="Pathogen Informatics"/>
        </authorList>
    </citation>
    <scope>NUCLEOTIDE SEQUENCE [LARGE SCALE GENOMIC DNA]</scope>
    <source>
        <strain evidence="2 3">2789STDY5834957</strain>
    </source>
</reference>
<evidence type="ECO:0000313" key="3">
    <source>
        <dbReference type="Proteomes" id="UP000095762"/>
    </source>
</evidence>
<keyword evidence="1" id="KW-0732">Signal</keyword>
<proteinExistence type="predicted"/>
<protein>
    <submittedName>
        <fullName evidence="2">Uncharacterized protein</fullName>
    </submittedName>
</protein>
<evidence type="ECO:0000256" key="1">
    <source>
        <dbReference type="SAM" id="SignalP"/>
    </source>
</evidence>
<dbReference type="RefSeq" id="WP_055060506.1">
    <property type="nucleotide sequence ID" value="NZ_CZBP01000037.1"/>
</dbReference>